<evidence type="ECO:0000259" key="7">
    <source>
        <dbReference type="Pfam" id="PF02932"/>
    </source>
</evidence>
<accession>A0A8B8D2S2</accession>
<dbReference type="InterPro" id="IPR018000">
    <property type="entry name" value="Neurotransmitter_ion_chnl_CS"/>
</dbReference>
<keyword evidence="5" id="KW-0732">Signal</keyword>
<evidence type="ECO:0000313" key="8">
    <source>
        <dbReference type="Proteomes" id="UP000694844"/>
    </source>
</evidence>
<dbReference type="GO" id="GO:0005230">
    <property type="term" value="F:extracellular ligand-gated monoatomic ion channel activity"/>
    <property type="evidence" value="ECO:0007669"/>
    <property type="project" value="InterPro"/>
</dbReference>
<dbReference type="InterPro" id="IPR006201">
    <property type="entry name" value="Neur_channel"/>
</dbReference>
<comment type="similarity">
    <text evidence="5">Belongs to the ligand-gated ion channel (TC 1.A.9) family.</text>
</comment>
<dbReference type="PRINTS" id="PR00252">
    <property type="entry name" value="NRIONCHANNEL"/>
</dbReference>
<comment type="subcellular location">
    <subcellularLocation>
        <location evidence="1">Membrane</location>
        <topology evidence="1">Multi-pass membrane protein</topology>
    </subcellularLocation>
</comment>
<sequence>MTNSYILFSVLCLMTGRCWSGADATQLSDVELLLDDLFKNYSTEVRPNQNQSEVTNVSLYPFLFSVNEFDEVSGVISIVGGFSLMWHDFRLAWTPSNYGNVTTLPVPKKKIWVPDIFLINPANKMEAIGSESFLGRISYTGDVNWTPGGLIQTLCDVNMYIFPFDTQTCSFTFALWGYSVFEAVLMPFENMSSIDTTYYSPNTQWKMDKTVMKYSDLLDTKNLVELQLILKRKSLYFVINMLAPILLLSLLNPIVFVLPVDSGERVSYAITIFLSFAVFMTLISENMPKSSEPMSVLSYFLILTMTMSTLICILTVVTMRLHFKTRT</sequence>
<evidence type="ECO:0000256" key="2">
    <source>
        <dbReference type="ARBA" id="ARBA00022692"/>
    </source>
</evidence>
<dbReference type="InterPro" id="IPR038050">
    <property type="entry name" value="Neuro_actylchol_rec"/>
</dbReference>
<dbReference type="GO" id="GO:0016020">
    <property type="term" value="C:membrane"/>
    <property type="evidence" value="ECO:0007669"/>
    <property type="project" value="UniProtKB-SubCell"/>
</dbReference>
<dbReference type="GeneID" id="111123767"/>
<reference evidence="8" key="1">
    <citation type="submission" date="2024-06" db="UniProtKB">
        <authorList>
            <consortium name="RefSeq"/>
        </authorList>
    </citation>
    <scope>NUCLEOTIDE SEQUENCE [LARGE SCALE GENOMIC DNA]</scope>
</reference>
<feature type="domain" description="Neurotransmitter-gated ion-channel transmembrane" evidence="7">
    <location>
        <begin position="242"/>
        <end position="325"/>
    </location>
</feature>
<dbReference type="PANTHER" id="PTHR18945">
    <property type="entry name" value="NEUROTRANSMITTER GATED ION CHANNEL"/>
    <property type="match status" value="1"/>
</dbReference>
<dbReference type="InterPro" id="IPR006202">
    <property type="entry name" value="Neur_chan_lig-bd"/>
</dbReference>
<keyword evidence="3 5" id="KW-1133">Transmembrane helix</keyword>
<evidence type="ECO:0000256" key="3">
    <source>
        <dbReference type="ARBA" id="ARBA00022989"/>
    </source>
</evidence>
<feature type="signal peptide" evidence="5">
    <location>
        <begin position="1"/>
        <end position="24"/>
    </location>
</feature>
<dbReference type="CDD" id="cd19051">
    <property type="entry name" value="LGIC_TM_cation"/>
    <property type="match status" value="1"/>
</dbReference>
<keyword evidence="4 5" id="KW-0472">Membrane</keyword>
<keyword evidence="5" id="KW-0406">Ion transport</keyword>
<dbReference type="Pfam" id="PF02932">
    <property type="entry name" value="Neur_chan_memb"/>
    <property type="match status" value="1"/>
</dbReference>
<dbReference type="RefSeq" id="XP_022322040.1">
    <property type="nucleotide sequence ID" value="XM_022466332.1"/>
</dbReference>
<feature type="domain" description="Neurotransmitter-gated ion-channel ligand-binding" evidence="6">
    <location>
        <begin position="32"/>
        <end position="233"/>
    </location>
</feature>
<feature type="transmembrane region" description="Helical" evidence="5">
    <location>
        <begin position="296"/>
        <end position="317"/>
    </location>
</feature>
<dbReference type="Gene3D" id="1.20.58.390">
    <property type="entry name" value="Neurotransmitter-gated ion-channel transmembrane domain"/>
    <property type="match status" value="1"/>
</dbReference>
<feature type="transmembrane region" description="Helical" evidence="5">
    <location>
        <begin position="266"/>
        <end position="284"/>
    </location>
</feature>
<dbReference type="OrthoDB" id="6153170at2759"/>
<proteinExistence type="inferred from homology"/>
<dbReference type="CDD" id="cd18989">
    <property type="entry name" value="LGIC_ECD_cation"/>
    <property type="match status" value="1"/>
</dbReference>
<feature type="transmembrane region" description="Helical" evidence="5">
    <location>
        <begin position="235"/>
        <end position="259"/>
    </location>
</feature>
<dbReference type="InterPro" id="IPR036734">
    <property type="entry name" value="Neur_chan_lig-bd_sf"/>
</dbReference>
<organism evidence="8 9">
    <name type="scientific">Crassostrea virginica</name>
    <name type="common">Eastern oyster</name>
    <dbReference type="NCBI Taxonomy" id="6565"/>
    <lineage>
        <taxon>Eukaryota</taxon>
        <taxon>Metazoa</taxon>
        <taxon>Spiralia</taxon>
        <taxon>Lophotrochozoa</taxon>
        <taxon>Mollusca</taxon>
        <taxon>Bivalvia</taxon>
        <taxon>Autobranchia</taxon>
        <taxon>Pteriomorphia</taxon>
        <taxon>Ostreida</taxon>
        <taxon>Ostreoidea</taxon>
        <taxon>Ostreidae</taxon>
        <taxon>Crassostrea</taxon>
    </lineage>
</organism>
<evidence type="ECO:0000259" key="6">
    <source>
        <dbReference type="Pfam" id="PF02931"/>
    </source>
</evidence>
<keyword evidence="8" id="KW-1185">Reference proteome</keyword>
<dbReference type="KEGG" id="cvn:111123767"/>
<keyword evidence="2 5" id="KW-0812">Transmembrane</keyword>
<evidence type="ECO:0000256" key="1">
    <source>
        <dbReference type="ARBA" id="ARBA00004141"/>
    </source>
</evidence>
<dbReference type="FunFam" id="2.70.170.10:FF:000028">
    <property type="entry name" value="AcetylCholine Receptor"/>
    <property type="match status" value="1"/>
</dbReference>
<gene>
    <name evidence="9" type="primary">LOC111123767</name>
</gene>
<evidence type="ECO:0000256" key="5">
    <source>
        <dbReference type="RuleBase" id="RU000687"/>
    </source>
</evidence>
<keyword evidence="5" id="KW-0813">Transport</keyword>
<dbReference type="InterPro" id="IPR036719">
    <property type="entry name" value="Neuro-gated_channel_TM_sf"/>
</dbReference>
<protein>
    <submittedName>
        <fullName evidence="9">Acetylcholine receptor subunit beta-type unc-29-like</fullName>
    </submittedName>
</protein>
<dbReference type="GO" id="GO:0004888">
    <property type="term" value="F:transmembrane signaling receptor activity"/>
    <property type="evidence" value="ECO:0007669"/>
    <property type="project" value="InterPro"/>
</dbReference>
<dbReference type="Pfam" id="PF02931">
    <property type="entry name" value="Neur_chan_LBD"/>
    <property type="match status" value="1"/>
</dbReference>
<dbReference type="SUPFAM" id="SSF63712">
    <property type="entry name" value="Nicotinic receptor ligand binding domain-like"/>
    <property type="match status" value="1"/>
</dbReference>
<dbReference type="Gene3D" id="2.70.170.10">
    <property type="entry name" value="Neurotransmitter-gated ion-channel ligand-binding domain"/>
    <property type="match status" value="1"/>
</dbReference>
<dbReference type="InterPro" id="IPR006029">
    <property type="entry name" value="Neurotrans-gated_channel_TM"/>
</dbReference>
<feature type="chain" id="PRO_5035006267" evidence="5">
    <location>
        <begin position="25"/>
        <end position="327"/>
    </location>
</feature>
<dbReference type="SUPFAM" id="SSF90112">
    <property type="entry name" value="Neurotransmitter-gated ion-channel transmembrane pore"/>
    <property type="match status" value="1"/>
</dbReference>
<reference evidence="9" key="2">
    <citation type="submission" date="2025-08" db="UniProtKB">
        <authorList>
            <consortium name="RefSeq"/>
        </authorList>
    </citation>
    <scope>IDENTIFICATION</scope>
    <source>
        <tissue evidence="9">Whole sample</tissue>
    </source>
</reference>
<dbReference type="AlphaFoldDB" id="A0A8B8D2S2"/>
<comment type="caution">
    <text evidence="5">Lacks conserved residue(s) required for the propagation of feature annotation.</text>
</comment>
<dbReference type="PROSITE" id="PS00236">
    <property type="entry name" value="NEUROTR_ION_CHANNEL"/>
    <property type="match status" value="1"/>
</dbReference>
<evidence type="ECO:0000313" key="9">
    <source>
        <dbReference type="RefSeq" id="XP_022322040.1"/>
    </source>
</evidence>
<name>A0A8B8D2S2_CRAVI</name>
<dbReference type="Proteomes" id="UP000694844">
    <property type="component" value="Chromosome 1"/>
</dbReference>
<keyword evidence="5" id="KW-0407">Ion channel</keyword>
<evidence type="ECO:0000256" key="4">
    <source>
        <dbReference type="ARBA" id="ARBA00023136"/>
    </source>
</evidence>